<gene>
    <name evidence="2" type="ordered locus">Dtpsy_2433</name>
</gene>
<keyword evidence="1" id="KW-0472">Membrane</keyword>
<dbReference type="AlphaFoldDB" id="A0A9J9QA54"/>
<reference evidence="2 3" key="1">
    <citation type="journal article" date="2010" name="J. Bacteriol.">
        <title>Completed genome sequence of the anaerobic iron-oxidizing bacterium Acidovorax ebreus strain TPSY.</title>
        <authorList>
            <person name="Byrne-Bailey K.G."/>
            <person name="Weber K.A."/>
            <person name="Chair A.H."/>
            <person name="Bose S."/>
            <person name="Knox T."/>
            <person name="Spanbauer T.L."/>
            <person name="Chertkov O."/>
            <person name="Coates J.D."/>
        </authorList>
    </citation>
    <scope>NUCLEOTIDE SEQUENCE [LARGE SCALE GENOMIC DNA]</scope>
    <source>
        <strain evidence="2 3">TPSY</strain>
    </source>
</reference>
<keyword evidence="1" id="KW-1133">Transmembrane helix</keyword>
<proteinExistence type="predicted"/>
<keyword evidence="3" id="KW-1185">Reference proteome</keyword>
<dbReference type="EMBL" id="CP001392">
    <property type="protein sequence ID" value="ACM33869.1"/>
    <property type="molecule type" value="Genomic_DNA"/>
</dbReference>
<feature type="transmembrane region" description="Helical" evidence="1">
    <location>
        <begin position="6"/>
        <end position="23"/>
    </location>
</feature>
<dbReference type="KEGG" id="dia:Dtpsy_2433"/>
<evidence type="ECO:0008006" key="4">
    <source>
        <dbReference type="Google" id="ProtNLM"/>
    </source>
</evidence>
<evidence type="ECO:0000256" key="1">
    <source>
        <dbReference type="SAM" id="Phobius"/>
    </source>
</evidence>
<protein>
    <recommendedName>
        <fullName evidence="4">FeoB-associated Cys-rich membrane protein</fullName>
    </recommendedName>
</protein>
<dbReference type="Proteomes" id="UP000000450">
    <property type="component" value="Chromosome"/>
</dbReference>
<sequence length="65" mass="6983">MWQDILTAVIVAVAALALLWRWLPQRWRARAARVHPALAPMAKTGSSCGGCNACAGDRCAPARKP</sequence>
<evidence type="ECO:0000313" key="2">
    <source>
        <dbReference type="EMBL" id="ACM33869.1"/>
    </source>
</evidence>
<organism evidence="2 3">
    <name type="scientific">Acidovorax ebreus (strain TPSY)</name>
    <name type="common">Diaphorobacter sp. (strain TPSY)</name>
    <dbReference type="NCBI Taxonomy" id="535289"/>
    <lineage>
        <taxon>Bacteria</taxon>
        <taxon>Pseudomonadati</taxon>
        <taxon>Pseudomonadota</taxon>
        <taxon>Betaproteobacteria</taxon>
        <taxon>Burkholderiales</taxon>
        <taxon>Comamonadaceae</taxon>
        <taxon>Diaphorobacter</taxon>
    </lineage>
</organism>
<dbReference type="GeneID" id="84680808"/>
<keyword evidence="1" id="KW-0812">Transmembrane</keyword>
<evidence type="ECO:0000313" key="3">
    <source>
        <dbReference type="Proteomes" id="UP000000450"/>
    </source>
</evidence>
<name>A0A9J9QA54_ACIET</name>
<accession>A0A9J9QA54</accession>
<dbReference type="RefSeq" id="WP_011806146.1">
    <property type="nucleotide sequence ID" value="NC_011992.1"/>
</dbReference>